<dbReference type="Gene3D" id="1.25.40.10">
    <property type="entry name" value="Tetratricopeptide repeat domain"/>
    <property type="match status" value="1"/>
</dbReference>
<dbReference type="EMBL" id="OAOP01000004">
    <property type="protein sequence ID" value="SNX70368.1"/>
    <property type="molecule type" value="Genomic_DNA"/>
</dbReference>
<dbReference type="AlphaFoldDB" id="A0A285CTI5"/>
<accession>A0A285CTI5</accession>
<dbReference type="PANTHER" id="PTHR43681:SF1">
    <property type="entry name" value="SARCALUMENIN"/>
    <property type="match status" value="1"/>
</dbReference>
<gene>
    <name evidence="1" type="ORF">SAMN05877753_10484</name>
</gene>
<name>A0A285CTI5_9BACI</name>
<dbReference type="RefSeq" id="WP_097158490.1">
    <property type="nucleotide sequence ID" value="NZ_JBEPMQ010000010.1"/>
</dbReference>
<evidence type="ECO:0000313" key="2">
    <source>
        <dbReference type="Proteomes" id="UP000219546"/>
    </source>
</evidence>
<dbReference type="InterPro" id="IPR051943">
    <property type="entry name" value="TRAFAC_Dynamin-like_GTPase"/>
</dbReference>
<dbReference type="SUPFAM" id="SSF48452">
    <property type="entry name" value="TPR-like"/>
    <property type="match status" value="1"/>
</dbReference>
<reference evidence="1 2" key="1">
    <citation type="submission" date="2017-08" db="EMBL/GenBank/DDBJ databases">
        <authorList>
            <person name="de Groot N.N."/>
        </authorList>
    </citation>
    <scope>NUCLEOTIDE SEQUENCE [LARGE SCALE GENOMIC DNA]</scope>
    <source>
        <strain evidence="1 2">JC228</strain>
    </source>
</reference>
<organism evidence="1 2">
    <name type="scientific">Bacillus oleivorans</name>
    <dbReference type="NCBI Taxonomy" id="1448271"/>
    <lineage>
        <taxon>Bacteria</taxon>
        <taxon>Bacillati</taxon>
        <taxon>Bacillota</taxon>
        <taxon>Bacilli</taxon>
        <taxon>Bacillales</taxon>
        <taxon>Bacillaceae</taxon>
        <taxon>Bacillus</taxon>
    </lineage>
</organism>
<dbReference type="Proteomes" id="UP000219546">
    <property type="component" value="Unassembled WGS sequence"/>
</dbReference>
<proteinExistence type="predicted"/>
<protein>
    <submittedName>
        <fullName evidence="1">Uncharacterized protein</fullName>
    </submittedName>
</protein>
<dbReference type="PANTHER" id="PTHR43681">
    <property type="entry name" value="TRANSMEMBRANE GTPASE FZO"/>
    <property type="match status" value="1"/>
</dbReference>
<dbReference type="OrthoDB" id="2953146at2"/>
<evidence type="ECO:0000313" key="1">
    <source>
        <dbReference type="EMBL" id="SNX70368.1"/>
    </source>
</evidence>
<keyword evidence="2" id="KW-1185">Reference proteome</keyword>
<sequence length="707" mass="82846">MTLENELINKSYYQHVIEGDKKGHPIQILGEMYMDEKKEELPDFSAIRFSQGEVYFLNKDYEAAIFKWENVENELKPWALKNIADAHYEMDLLAIAEDYYRSVNTESVVLQTEVLLQLFSLNKNLSKREKAVDLIKNAVNLNPDYSGVTDIARTFFEENQDWDNAVELAVKEAIRTESLSWFKVLEEYVERRITVNIEPNYFKEALKTLFNLDQFRFESLAALLWNSYRQTNLFFSWLKEINNLLLGIDLETSYIWKKLPDLYKETYFELISGKFLIRNFSDLIHHHLTNWIKVSSASNSLISSSAVLAWREYFPSSLDSALVSKAEHLLNMSSHYQIGMEDALRLYESIKNWAEKEGLLAGEHFDSLIRDLKMEEHTLEELRTSKIMSIIRKVIKFLIEKRAETENALLDKIQWNEELLAKLNGIHHQLSDIEEEKAQAIKKSFGDFKDDFRQALLTKIPELLRNCSNLVKEDSDYGKIHIEINEEMNRRITHYMEGTAKQHFQDAIQGWIRDCEDDLKKSQAFLDEMSDSINNLYAEDKIALDCDFKVLDDWRRDVNRITRGMVHLEKANIIMRSTPSQLVLKSVGKLLGPLAKNKEKLQNLYKNFIESTDYNQTVQSIINPFIQQLELFENSIARDMNMFFTTPFEALNRAITEADEHINRNKEDLNKIRNNPENYRDPITLFELKLRQYEIMNSAGESISKKN</sequence>
<dbReference type="InterPro" id="IPR011990">
    <property type="entry name" value="TPR-like_helical_dom_sf"/>
</dbReference>